<sequence>MIYDPSSELYLPVIFTLTTAMTKLSYLKLLRCVEDCVGCKLTPKEIVCTFEGALIGVIREVFPQLCIIGSCGRKLKMYRIPKADVKVAMAPGVFDILSVFHTDKIDIQGIACEDEDYSRWRKFWNYFRSIWMDLFPPEVWNVFGKRHNIVSRTHNPLERFHRHLNAETTTPHPAMHRFINNIETLSREYLVQRKAILSGLARPPQRTDFQLPREPVLPSLVNVVESESETEDEDAGSNSADRSDSYSSELSSEQDVQVQHEHDLCFEYEGDETTNT</sequence>
<feature type="compositionally biased region" description="Acidic residues" evidence="1">
    <location>
        <begin position="266"/>
        <end position="276"/>
    </location>
</feature>
<dbReference type="EMBL" id="NBNE01015837">
    <property type="protein sequence ID" value="OWY93564.1"/>
    <property type="molecule type" value="Genomic_DNA"/>
</dbReference>
<evidence type="ECO:0000313" key="3">
    <source>
        <dbReference type="Proteomes" id="UP000198211"/>
    </source>
</evidence>
<feature type="compositionally biased region" description="Low complexity" evidence="1">
    <location>
        <begin position="237"/>
        <end position="251"/>
    </location>
</feature>
<evidence type="ECO:0008006" key="4">
    <source>
        <dbReference type="Google" id="ProtNLM"/>
    </source>
</evidence>
<evidence type="ECO:0000256" key="1">
    <source>
        <dbReference type="SAM" id="MobiDB-lite"/>
    </source>
</evidence>
<reference evidence="3" key="1">
    <citation type="submission" date="2017-03" db="EMBL/GenBank/DDBJ databases">
        <title>Phytopthora megakarya and P. palmivora, two closely related causual agents of cacao black pod achieved similar genome size and gene model numbers by different mechanisms.</title>
        <authorList>
            <person name="Ali S."/>
            <person name="Shao J."/>
            <person name="Larry D.J."/>
            <person name="Kronmiller B."/>
            <person name="Shen D."/>
            <person name="Strem M.D."/>
            <person name="Melnick R.L."/>
            <person name="Guiltinan M.J."/>
            <person name="Tyler B.M."/>
            <person name="Meinhardt L.W."/>
            <person name="Bailey B.A."/>
        </authorList>
    </citation>
    <scope>NUCLEOTIDE SEQUENCE [LARGE SCALE GENOMIC DNA]</scope>
    <source>
        <strain evidence="3">zdho120</strain>
    </source>
</reference>
<accession>A0A225UKA4</accession>
<gene>
    <name evidence="2" type="ORF">PHMEG_00036992</name>
</gene>
<dbReference type="Proteomes" id="UP000198211">
    <property type="component" value="Unassembled WGS sequence"/>
</dbReference>
<comment type="caution">
    <text evidence="2">The sequence shown here is derived from an EMBL/GenBank/DDBJ whole genome shotgun (WGS) entry which is preliminary data.</text>
</comment>
<proteinExistence type="predicted"/>
<keyword evidence="3" id="KW-1185">Reference proteome</keyword>
<protein>
    <recommendedName>
        <fullName evidence="4">MULE transposase domain-containing protein</fullName>
    </recommendedName>
</protein>
<evidence type="ECO:0000313" key="2">
    <source>
        <dbReference type="EMBL" id="OWY93564.1"/>
    </source>
</evidence>
<dbReference type="OrthoDB" id="120462at2759"/>
<feature type="compositionally biased region" description="Acidic residues" evidence="1">
    <location>
        <begin position="226"/>
        <end position="235"/>
    </location>
</feature>
<dbReference type="AlphaFoldDB" id="A0A225UKA4"/>
<name>A0A225UKA4_9STRA</name>
<feature type="region of interest" description="Disordered" evidence="1">
    <location>
        <begin position="224"/>
        <end position="276"/>
    </location>
</feature>
<organism evidence="2 3">
    <name type="scientific">Phytophthora megakarya</name>
    <dbReference type="NCBI Taxonomy" id="4795"/>
    <lineage>
        <taxon>Eukaryota</taxon>
        <taxon>Sar</taxon>
        <taxon>Stramenopiles</taxon>
        <taxon>Oomycota</taxon>
        <taxon>Peronosporomycetes</taxon>
        <taxon>Peronosporales</taxon>
        <taxon>Peronosporaceae</taxon>
        <taxon>Phytophthora</taxon>
    </lineage>
</organism>